<dbReference type="InterPro" id="IPR016071">
    <property type="entry name" value="Staphylococal_nuclease_OB-fold"/>
</dbReference>
<dbReference type="Pfam" id="PF00565">
    <property type="entry name" value="SNase"/>
    <property type="match status" value="1"/>
</dbReference>
<accession>A0A1C3RFZ9</accession>
<reference evidence="2 3" key="1">
    <citation type="submission" date="2016-07" db="EMBL/GenBank/DDBJ databases">
        <authorList>
            <person name="Lefevre C.T."/>
        </authorList>
    </citation>
    <scope>NUCLEOTIDE SEQUENCE [LARGE SCALE GENOMIC DNA]</scope>
    <source>
        <strain evidence="2">PR1</strain>
    </source>
</reference>
<gene>
    <name evidence="2" type="ORF">MTBPR1_20048</name>
</gene>
<dbReference type="AlphaFoldDB" id="A0A1C3RFZ9"/>
<organism evidence="2 3">
    <name type="scientific">Candidatus Terasakiella magnetica</name>
    <dbReference type="NCBI Taxonomy" id="1867952"/>
    <lineage>
        <taxon>Bacteria</taxon>
        <taxon>Pseudomonadati</taxon>
        <taxon>Pseudomonadota</taxon>
        <taxon>Alphaproteobacteria</taxon>
        <taxon>Rhodospirillales</taxon>
        <taxon>Terasakiellaceae</taxon>
        <taxon>Terasakiella</taxon>
    </lineage>
</organism>
<dbReference type="InterPro" id="IPR035437">
    <property type="entry name" value="SNase_OB-fold_sf"/>
</dbReference>
<dbReference type="EMBL" id="FLYE01000012">
    <property type="protein sequence ID" value="SCA56200.1"/>
    <property type="molecule type" value="Genomic_DNA"/>
</dbReference>
<dbReference type="SUPFAM" id="SSF50199">
    <property type="entry name" value="Staphylococcal nuclease"/>
    <property type="match status" value="1"/>
</dbReference>
<keyword evidence="3" id="KW-1185">Reference proteome</keyword>
<protein>
    <submittedName>
        <fullName evidence="2">Nuclease (SNase domain protein)</fullName>
    </submittedName>
</protein>
<dbReference type="STRING" id="1867952.MTBPR1_20048"/>
<evidence type="ECO:0000259" key="1">
    <source>
        <dbReference type="PROSITE" id="PS50830"/>
    </source>
</evidence>
<dbReference type="Proteomes" id="UP000231658">
    <property type="component" value="Unassembled WGS sequence"/>
</dbReference>
<dbReference type="PROSITE" id="PS50830">
    <property type="entry name" value="TNASE_3"/>
    <property type="match status" value="1"/>
</dbReference>
<dbReference type="SMART" id="SM00318">
    <property type="entry name" value="SNc"/>
    <property type="match status" value="1"/>
</dbReference>
<proteinExistence type="predicted"/>
<evidence type="ECO:0000313" key="2">
    <source>
        <dbReference type="EMBL" id="SCA56200.1"/>
    </source>
</evidence>
<evidence type="ECO:0000313" key="3">
    <source>
        <dbReference type="Proteomes" id="UP000231658"/>
    </source>
</evidence>
<dbReference type="Gene3D" id="2.40.50.90">
    <property type="match status" value="1"/>
</dbReference>
<sequence length="146" mass="16653">MPIRYSLICFFICCTMPMKPIFANEMLKGPVHAEVLRIIDGDTIDVRAQIWIGQSLQTRVRLAKIDAPELRGRCAKEKKLAQRAHHYLAQRLENPTVILKNIQLGKYGGRILAEVETAKGENLAELLLQNGLARPYLGQKRTQWCR</sequence>
<feature type="domain" description="TNase-like" evidence="1">
    <location>
        <begin position="29"/>
        <end position="146"/>
    </location>
</feature>
<name>A0A1C3RFZ9_9PROT</name>